<evidence type="ECO:0000256" key="1">
    <source>
        <dbReference type="SAM" id="Phobius"/>
    </source>
</evidence>
<sequence length="185" mass="18828">MASRDHGFTLIELALVITIVGILLGVSTWAIQSTLPGYRAAGAAARFRGAVRSASAIAARTNRPVRLTVVTGGSGACASSYSIADVGAAGRVFDTACFETGILLGPNAIALGCQGEAALPACSLCAGGAITFLPSGEVQTSALTGDSLVFVPREGPTRNIRAVGVRSGLGMTRTYRREGNGWVCP</sequence>
<dbReference type="SUPFAM" id="SSF54523">
    <property type="entry name" value="Pili subunits"/>
    <property type="match status" value="1"/>
</dbReference>
<protein>
    <recommendedName>
        <fullName evidence="4">Type IV fimbrial biogenesis protein FimT</fullName>
    </recommendedName>
</protein>
<dbReference type="RefSeq" id="WP_050725987.1">
    <property type="nucleotide sequence ID" value="NZ_CP012332.1"/>
</dbReference>
<name>A0A0K1PDW2_9BACT</name>
<evidence type="ECO:0000313" key="3">
    <source>
        <dbReference type="Proteomes" id="UP000055590"/>
    </source>
</evidence>
<proteinExistence type="predicted"/>
<dbReference type="EMBL" id="CP012332">
    <property type="protein sequence ID" value="AKU91713.1"/>
    <property type="molecule type" value="Genomic_DNA"/>
</dbReference>
<dbReference type="Gene3D" id="3.30.700.10">
    <property type="entry name" value="Glycoprotein, Type 4 Pilin"/>
    <property type="match status" value="1"/>
</dbReference>
<reference evidence="2 3" key="1">
    <citation type="submission" date="2015-08" db="EMBL/GenBank/DDBJ databases">
        <authorList>
            <person name="Babu N.S."/>
            <person name="Beckwith C.J."/>
            <person name="Beseler K.G."/>
            <person name="Brison A."/>
            <person name="Carone J.V."/>
            <person name="Caskin T.P."/>
            <person name="Diamond M."/>
            <person name="Durham M.E."/>
            <person name="Foxe J.M."/>
            <person name="Go M."/>
            <person name="Henderson B.A."/>
            <person name="Jones I.B."/>
            <person name="McGettigan J.A."/>
            <person name="Micheletti S.J."/>
            <person name="Nasrallah M.E."/>
            <person name="Ortiz D."/>
            <person name="Piller C.R."/>
            <person name="Privatt S.R."/>
            <person name="Schneider S.L."/>
            <person name="Sharp S."/>
            <person name="Smith T.C."/>
            <person name="Stanton J.D."/>
            <person name="Ullery H.E."/>
            <person name="Wilson R.J."/>
            <person name="Serrano M.G."/>
            <person name="Buck G."/>
            <person name="Lee V."/>
            <person name="Wang Y."/>
            <person name="Carvalho R."/>
            <person name="Voegtly L."/>
            <person name="Shi R."/>
            <person name="Duckworth R."/>
            <person name="Johnson A."/>
            <person name="Loviza R."/>
            <person name="Walstead R."/>
            <person name="Shah Z."/>
            <person name="Kiflezghi M."/>
            <person name="Wade K."/>
            <person name="Ball S.L."/>
            <person name="Bradley K.W."/>
            <person name="Asai D.J."/>
            <person name="Bowman C.A."/>
            <person name="Russell D.A."/>
            <person name="Pope W.H."/>
            <person name="Jacobs-Sera D."/>
            <person name="Hendrix R.W."/>
            <person name="Hatfull G.F."/>
        </authorList>
    </citation>
    <scope>NUCLEOTIDE SEQUENCE [LARGE SCALE GENOMIC DNA]</scope>
    <source>
        <strain evidence="2 3">DSM 27710</strain>
    </source>
</reference>
<dbReference type="Pfam" id="PF07963">
    <property type="entry name" value="N_methyl"/>
    <property type="match status" value="1"/>
</dbReference>
<keyword evidence="1" id="KW-1133">Transmembrane helix</keyword>
<keyword evidence="1" id="KW-0812">Transmembrane</keyword>
<gene>
    <name evidence="2" type="ORF">AKJ08_2100</name>
</gene>
<dbReference type="AlphaFoldDB" id="A0A0K1PDW2"/>
<organism evidence="2 3">
    <name type="scientific">Vulgatibacter incomptus</name>
    <dbReference type="NCBI Taxonomy" id="1391653"/>
    <lineage>
        <taxon>Bacteria</taxon>
        <taxon>Pseudomonadati</taxon>
        <taxon>Myxococcota</taxon>
        <taxon>Myxococcia</taxon>
        <taxon>Myxococcales</taxon>
        <taxon>Cystobacterineae</taxon>
        <taxon>Vulgatibacteraceae</taxon>
        <taxon>Vulgatibacter</taxon>
    </lineage>
</organism>
<keyword evidence="3" id="KW-1185">Reference proteome</keyword>
<accession>A0A0K1PDW2</accession>
<dbReference type="NCBIfam" id="TIGR02532">
    <property type="entry name" value="IV_pilin_GFxxxE"/>
    <property type="match status" value="1"/>
</dbReference>
<feature type="transmembrane region" description="Helical" evidence="1">
    <location>
        <begin position="7"/>
        <end position="31"/>
    </location>
</feature>
<evidence type="ECO:0008006" key="4">
    <source>
        <dbReference type="Google" id="ProtNLM"/>
    </source>
</evidence>
<keyword evidence="1" id="KW-0472">Membrane</keyword>
<dbReference type="KEGG" id="vin:AKJ08_2100"/>
<dbReference type="InterPro" id="IPR045584">
    <property type="entry name" value="Pilin-like"/>
</dbReference>
<dbReference type="STRING" id="1391653.AKJ08_2100"/>
<dbReference type="InterPro" id="IPR012902">
    <property type="entry name" value="N_methyl_site"/>
</dbReference>
<evidence type="ECO:0000313" key="2">
    <source>
        <dbReference type="EMBL" id="AKU91713.1"/>
    </source>
</evidence>
<dbReference type="Proteomes" id="UP000055590">
    <property type="component" value="Chromosome"/>
</dbReference>